<dbReference type="InterPro" id="IPR010865">
    <property type="entry name" value="DUF1499"/>
</dbReference>
<keyword evidence="2" id="KW-1133">Transmembrane helix</keyword>
<dbReference type="Proteomes" id="UP000442714">
    <property type="component" value="Unassembled WGS sequence"/>
</dbReference>
<evidence type="ECO:0000256" key="2">
    <source>
        <dbReference type="SAM" id="Phobius"/>
    </source>
</evidence>
<feature type="transmembrane region" description="Helical" evidence="2">
    <location>
        <begin position="75"/>
        <end position="92"/>
    </location>
</feature>
<dbReference type="Pfam" id="PF07386">
    <property type="entry name" value="DUF1499"/>
    <property type="match status" value="1"/>
</dbReference>
<reference evidence="3 4" key="1">
    <citation type="submission" date="2019-12" db="EMBL/GenBank/DDBJ databases">
        <title>Genomic-based taxomic classification of the family Erythrobacteraceae.</title>
        <authorList>
            <person name="Xu L."/>
        </authorList>
    </citation>
    <scope>NUCLEOTIDE SEQUENCE [LARGE SCALE GENOMIC DNA]</scope>
    <source>
        <strain evidence="3 4">KCTC 52763</strain>
    </source>
</reference>
<comment type="caution">
    <text evidence="3">The sequence shown here is derived from an EMBL/GenBank/DDBJ whole genome shotgun (WGS) entry which is preliminary data.</text>
</comment>
<feature type="transmembrane region" description="Helical" evidence="2">
    <location>
        <begin position="12"/>
        <end position="33"/>
    </location>
</feature>
<sequence>MNIVRKLPRIALLLAILLIVWFAIAMFGAKFGVIDKLFAFGTMTAAIGSMAAMVIAGIALIALLVALLVKPRQGILAALVALLIPAAVLLGFNQLRATAGSVPFIYDITTNTADAPQFSDAMVKARANDGANDLLDFNRPLGEYEKWADQEGLTGITAAQLIADGYPDLKTLNTSDSVEDAMSAVQSAMEMRGFDNVKTYKDEGIVEGTDEVFWYGFLDDVVVRVRETEEGTAIDFRSTSRLGTSDLGVNAKRIADLRKAVEDRLTAMERKPEAVLEETPDTEESAEDGAEDSDGEPAAAPAQN</sequence>
<feature type="compositionally biased region" description="Acidic residues" evidence="1">
    <location>
        <begin position="275"/>
        <end position="295"/>
    </location>
</feature>
<dbReference type="EMBL" id="WTYX01000001">
    <property type="protein sequence ID" value="MXO90684.1"/>
    <property type="molecule type" value="Genomic_DNA"/>
</dbReference>
<organism evidence="3 4">
    <name type="scientific">Pontixanthobacter aquaemixtae</name>
    <dbReference type="NCBI Taxonomy" id="1958940"/>
    <lineage>
        <taxon>Bacteria</taxon>
        <taxon>Pseudomonadati</taxon>
        <taxon>Pseudomonadota</taxon>
        <taxon>Alphaproteobacteria</taxon>
        <taxon>Sphingomonadales</taxon>
        <taxon>Erythrobacteraceae</taxon>
        <taxon>Pontixanthobacter</taxon>
    </lineage>
</organism>
<feature type="transmembrane region" description="Helical" evidence="2">
    <location>
        <begin position="45"/>
        <end position="68"/>
    </location>
</feature>
<dbReference type="OrthoDB" id="1523552at2"/>
<name>A0A844ZT84_9SPHN</name>
<keyword evidence="2" id="KW-0472">Membrane</keyword>
<accession>A0A844ZT84</accession>
<feature type="region of interest" description="Disordered" evidence="1">
    <location>
        <begin position="267"/>
        <end position="304"/>
    </location>
</feature>
<evidence type="ECO:0000313" key="3">
    <source>
        <dbReference type="EMBL" id="MXO90684.1"/>
    </source>
</evidence>
<keyword evidence="4" id="KW-1185">Reference proteome</keyword>
<proteinExistence type="predicted"/>
<protein>
    <submittedName>
        <fullName evidence="3">DUF1499 domain-containing protein</fullName>
    </submittedName>
</protein>
<gene>
    <name evidence="3" type="ORF">GRI41_07620</name>
</gene>
<dbReference type="AlphaFoldDB" id="A0A844ZT84"/>
<dbReference type="RefSeq" id="WP_160604145.1">
    <property type="nucleotide sequence ID" value="NZ_WTYX01000001.1"/>
</dbReference>
<evidence type="ECO:0000313" key="4">
    <source>
        <dbReference type="Proteomes" id="UP000442714"/>
    </source>
</evidence>
<keyword evidence="2" id="KW-0812">Transmembrane</keyword>
<evidence type="ECO:0000256" key="1">
    <source>
        <dbReference type="SAM" id="MobiDB-lite"/>
    </source>
</evidence>